<protein>
    <recommendedName>
        <fullName evidence="2">Integrase catalytic domain-containing protein</fullName>
    </recommendedName>
</protein>
<dbReference type="PANTHER" id="PTHR42648">
    <property type="entry name" value="TRANSPOSASE, PUTATIVE-RELATED"/>
    <property type="match status" value="1"/>
</dbReference>
<accession>A0AAV1T8R9</accession>
<evidence type="ECO:0000259" key="2">
    <source>
        <dbReference type="PROSITE" id="PS50994"/>
    </source>
</evidence>
<dbReference type="GO" id="GO:0015074">
    <property type="term" value="P:DNA integration"/>
    <property type="evidence" value="ECO:0007669"/>
    <property type="project" value="InterPro"/>
</dbReference>
<dbReference type="InterPro" id="IPR001584">
    <property type="entry name" value="Integrase_cat-core"/>
</dbReference>
<dbReference type="AlphaFoldDB" id="A0AAV1T8R9"/>
<dbReference type="GO" id="GO:0003676">
    <property type="term" value="F:nucleic acid binding"/>
    <property type="evidence" value="ECO:0007669"/>
    <property type="project" value="InterPro"/>
</dbReference>
<comment type="caution">
    <text evidence="3">The sequence shown here is derived from an EMBL/GenBank/DDBJ whole genome shotgun (WGS) entry which is preliminary data.</text>
</comment>
<reference evidence="3" key="1">
    <citation type="submission" date="2024-01" db="EMBL/GenBank/DDBJ databases">
        <authorList>
            <person name="Webb A."/>
        </authorList>
    </citation>
    <scope>NUCLEOTIDE SEQUENCE</scope>
    <source>
        <strain evidence="3">Pm1</strain>
    </source>
</reference>
<dbReference type="Gene3D" id="3.30.420.10">
    <property type="entry name" value="Ribonuclease H-like superfamily/Ribonuclease H"/>
    <property type="match status" value="1"/>
</dbReference>
<dbReference type="InterPro" id="IPR012337">
    <property type="entry name" value="RNaseH-like_sf"/>
</dbReference>
<dbReference type="InterPro" id="IPR036397">
    <property type="entry name" value="RNaseH_sf"/>
</dbReference>
<dbReference type="PANTHER" id="PTHR42648:SF28">
    <property type="entry name" value="TRANSPOSON-ENCODED PROTEIN WITH RIBONUCLEASE H-LIKE AND RETROVIRUS ZINC FINGER-LIKE DOMAINS"/>
    <property type="match status" value="1"/>
</dbReference>
<dbReference type="InterPro" id="IPR039537">
    <property type="entry name" value="Retrotran_Ty1/copia-like"/>
</dbReference>
<evidence type="ECO:0000256" key="1">
    <source>
        <dbReference type="SAM" id="MobiDB-lite"/>
    </source>
</evidence>
<dbReference type="Proteomes" id="UP001162060">
    <property type="component" value="Unassembled WGS sequence"/>
</dbReference>
<evidence type="ECO:0000313" key="4">
    <source>
        <dbReference type="Proteomes" id="UP001162060"/>
    </source>
</evidence>
<gene>
    <name evidence="3" type="ORF">PM001_LOCUS4044</name>
</gene>
<dbReference type="PROSITE" id="PS50994">
    <property type="entry name" value="INTEGRASE"/>
    <property type="match status" value="1"/>
</dbReference>
<feature type="region of interest" description="Disordered" evidence="1">
    <location>
        <begin position="234"/>
        <end position="266"/>
    </location>
</feature>
<dbReference type="SUPFAM" id="SSF53098">
    <property type="entry name" value="Ribonuclease H-like"/>
    <property type="match status" value="1"/>
</dbReference>
<name>A0AAV1T8R9_9STRA</name>
<evidence type="ECO:0000313" key="3">
    <source>
        <dbReference type="EMBL" id="CAK7909985.1"/>
    </source>
</evidence>
<sequence length="266" mass="29884">MTPKNRLHNRYLVNFVDHKSNYCRVFQAPTKDTAAKKFEHFLAFFERQFDCRIYVLRTDGGGEYANVDLFCKRTGVARQISEARNQASNGKAERMHRTILNMARSMIFASRLALTFWGDAVEYAAYNLNRSPTSANAKRASPIEVLTKQVPDLRDIVAFGSICSVYRDLGENSLAQRAQVGVIIGQSDETKDFQVFLQKENNVTITQHVRNVETLSAEQKGQLQRALEYEDRIVEPAATAPTSKELPAADDAASPTINIGKEKSKS</sequence>
<proteinExistence type="predicted"/>
<organism evidence="3 4">
    <name type="scientific">Peronospora matthiolae</name>
    <dbReference type="NCBI Taxonomy" id="2874970"/>
    <lineage>
        <taxon>Eukaryota</taxon>
        <taxon>Sar</taxon>
        <taxon>Stramenopiles</taxon>
        <taxon>Oomycota</taxon>
        <taxon>Peronosporomycetes</taxon>
        <taxon>Peronosporales</taxon>
        <taxon>Peronosporaceae</taxon>
        <taxon>Peronospora</taxon>
    </lineage>
</organism>
<feature type="domain" description="Integrase catalytic" evidence="2">
    <location>
        <begin position="1"/>
        <end position="150"/>
    </location>
</feature>
<dbReference type="EMBL" id="CAKLBY020000035">
    <property type="protein sequence ID" value="CAK7909985.1"/>
    <property type="molecule type" value="Genomic_DNA"/>
</dbReference>